<evidence type="ECO:0000313" key="3">
    <source>
        <dbReference type="EMBL" id="KAF7761517.1"/>
    </source>
</evidence>
<dbReference type="AlphaFoldDB" id="A0A8H7EX36"/>
<dbReference type="SUPFAM" id="SSF54427">
    <property type="entry name" value="NTF2-like"/>
    <property type="match status" value="1"/>
</dbReference>
<dbReference type="PANTHER" id="PTHR38436:SF3">
    <property type="entry name" value="CARBOXYMETHYLENEBUTENOLIDASE-RELATED"/>
    <property type="match status" value="1"/>
</dbReference>
<evidence type="ECO:0000259" key="2">
    <source>
        <dbReference type="Pfam" id="PF12680"/>
    </source>
</evidence>
<protein>
    <recommendedName>
        <fullName evidence="2">SnoaL-like domain-containing protein</fullName>
    </recommendedName>
</protein>
<dbReference type="GO" id="GO:0030638">
    <property type="term" value="P:polyketide metabolic process"/>
    <property type="evidence" value="ECO:0007669"/>
    <property type="project" value="InterPro"/>
</dbReference>
<proteinExistence type="predicted"/>
<feature type="region of interest" description="Disordered" evidence="1">
    <location>
        <begin position="1"/>
        <end position="23"/>
    </location>
</feature>
<dbReference type="InterPro" id="IPR037401">
    <property type="entry name" value="SnoaL-like"/>
</dbReference>
<sequence>MAPKFYDPSSENEQAPPLPSAPLRTLAPNVVLQPPLTRRGSGPGIILFLPDPSKLSPRTATKPLDPEPVQKWAEEGFAVVGVTVSNLNFTADSINSVVRQSLDGLLALDQSQLDEKDKFAIIVYDASPELYQILSNVEGLPITCLIVYGISANPDTIRSAPRIPTLLQLTQEPNSEPPTGLTIHHYSDQTNHFVFPQSSDYHGGSAALSHSRSLVFLRKWLGGPFFDLEAIWAEHCYFEFEVRSVAKTMATMVQEPYVNHVPTMTGGVGRAALTAFYRDHFIFCNPEDTRLEVISRTVGADRIVEELIVHYTHNKMIDYLLPGVPPTGKKLAVPLVAVVNIRGDRLYNEHIWWDQATTLRQAGLLPDSVPFNDGSNLTSLRLPVAGVECAEMLSDEQNGKSNEMMGSAWGVGN</sequence>
<feature type="domain" description="SnoaL-like" evidence="2">
    <location>
        <begin position="246"/>
        <end position="346"/>
    </location>
</feature>
<dbReference type="EMBL" id="JABXXO010000013">
    <property type="protein sequence ID" value="KAF7761517.1"/>
    <property type="molecule type" value="Genomic_DNA"/>
</dbReference>
<dbReference type="InterPro" id="IPR032710">
    <property type="entry name" value="NTF2-like_dom_sf"/>
</dbReference>
<dbReference type="InterPro" id="IPR009959">
    <property type="entry name" value="Cyclase_SnoaL-like"/>
</dbReference>
<dbReference type="Pfam" id="PF12680">
    <property type="entry name" value="SnoaL_2"/>
    <property type="match status" value="1"/>
</dbReference>
<evidence type="ECO:0000256" key="1">
    <source>
        <dbReference type="SAM" id="MobiDB-lite"/>
    </source>
</evidence>
<gene>
    <name evidence="3" type="ORF">Agabi119p4_9509</name>
</gene>
<organism evidence="3 4">
    <name type="scientific">Agaricus bisporus var. burnettii</name>
    <dbReference type="NCBI Taxonomy" id="192524"/>
    <lineage>
        <taxon>Eukaryota</taxon>
        <taxon>Fungi</taxon>
        <taxon>Dikarya</taxon>
        <taxon>Basidiomycota</taxon>
        <taxon>Agaricomycotina</taxon>
        <taxon>Agaricomycetes</taxon>
        <taxon>Agaricomycetidae</taxon>
        <taxon>Agaricales</taxon>
        <taxon>Agaricineae</taxon>
        <taxon>Agaricaceae</taxon>
        <taxon>Agaricus</taxon>
    </lineage>
</organism>
<evidence type="ECO:0000313" key="4">
    <source>
        <dbReference type="Proteomes" id="UP000629468"/>
    </source>
</evidence>
<accession>A0A8H7EX36</accession>
<comment type="caution">
    <text evidence="3">The sequence shown here is derived from an EMBL/GenBank/DDBJ whole genome shotgun (WGS) entry which is preliminary data.</text>
</comment>
<reference evidence="3 4" key="1">
    <citation type="journal article" name="Sci. Rep.">
        <title>Telomere-to-telomere assembled and centromere annotated genomes of the two main subspecies of the button mushroom Agaricus bisporus reveal especially polymorphic chromosome ends.</title>
        <authorList>
            <person name="Sonnenberg A.S.M."/>
            <person name="Sedaghat-Telgerd N."/>
            <person name="Lavrijssen B."/>
            <person name="Ohm R.A."/>
            <person name="Hendrickx P.M."/>
            <person name="Scholtmeijer K."/>
            <person name="Baars J.J.P."/>
            <person name="van Peer A."/>
        </authorList>
    </citation>
    <scope>NUCLEOTIDE SEQUENCE [LARGE SCALE GENOMIC DNA]</scope>
    <source>
        <strain evidence="3 4">H119_p4</strain>
    </source>
</reference>
<dbReference type="Proteomes" id="UP000629468">
    <property type="component" value="Unassembled WGS sequence"/>
</dbReference>
<name>A0A8H7EX36_AGABI</name>
<dbReference type="Gene3D" id="3.10.450.50">
    <property type="match status" value="1"/>
</dbReference>
<dbReference type="PANTHER" id="PTHR38436">
    <property type="entry name" value="POLYKETIDE CYCLASE SNOAL-LIKE DOMAIN"/>
    <property type="match status" value="1"/>
</dbReference>